<comment type="caution">
    <text evidence="11">The sequence shown here is derived from an EMBL/GenBank/DDBJ whole genome shotgun (WGS) entry which is preliminary data.</text>
</comment>
<dbReference type="AlphaFoldDB" id="A0AAD8A0K7"/>
<keyword evidence="6" id="KW-0735">Signal-anchor</keyword>
<evidence type="ECO:0000256" key="5">
    <source>
        <dbReference type="ARBA" id="ARBA00022692"/>
    </source>
</evidence>
<dbReference type="GO" id="GO:0012505">
    <property type="term" value="C:endomembrane system"/>
    <property type="evidence" value="ECO:0007669"/>
    <property type="project" value="UniProtKB-SubCell"/>
</dbReference>
<evidence type="ECO:0000313" key="12">
    <source>
        <dbReference type="Proteomes" id="UP001233999"/>
    </source>
</evidence>
<evidence type="ECO:0000313" key="11">
    <source>
        <dbReference type="EMBL" id="KAJ9590163.1"/>
    </source>
</evidence>
<comment type="similarity">
    <text evidence="2">Belongs to the glycosyltransferase 31 family.</text>
</comment>
<keyword evidence="12" id="KW-1185">Reference proteome</keyword>
<dbReference type="GO" id="GO:0016757">
    <property type="term" value="F:glycosyltransferase activity"/>
    <property type="evidence" value="ECO:0007669"/>
    <property type="project" value="UniProtKB-KW"/>
</dbReference>
<gene>
    <name evidence="11" type="ORF">L9F63_016719</name>
</gene>
<evidence type="ECO:0000256" key="6">
    <source>
        <dbReference type="ARBA" id="ARBA00022968"/>
    </source>
</evidence>
<accession>A0AAD8A0K7</accession>
<dbReference type="Pfam" id="PF02434">
    <property type="entry name" value="Fringe"/>
    <property type="match status" value="1"/>
</dbReference>
<evidence type="ECO:0000256" key="2">
    <source>
        <dbReference type="ARBA" id="ARBA00008661"/>
    </source>
</evidence>
<evidence type="ECO:0000256" key="7">
    <source>
        <dbReference type="ARBA" id="ARBA00022989"/>
    </source>
</evidence>
<keyword evidence="4" id="KW-0808">Transferase</keyword>
<evidence type="ECO:0000256" key="1">
    <source>
        <dbReference type="ARBA" id="ARBA00004606"/>
    </source>
</evidence>
<evidence type="ECO:0000256" key="8">
    <source>
        <dbReference type="ARBA" id="ARBA00023136"/>
    </source>
</evidence>
<dbReference type="InterPro" id="IPR003378">
    <property type="entry name" value="Fringe-like_glycosylTrfase"/>
</dbReference>
<protein>
    <recommendedName>
        <fullName evidence="10">Fringe-like glycosyltransferase domain-containing protein</fullName>
    </recommendedName>
</protein>
<reference evidence="11" key="2">
    <citation type="submission" date="2023-05" db="EMBL/GenBank/DDBJ databases">
        <authorList>
            <person name="Fouks B."/>
        </authorList>
    </citation>
    <scope>NUCLEOTIDE SEQUENCE</scope>
    <source>
        <strain evidence="11">Stay&amp;Tobe</strain>
        <tissue evidence="11">Testes</tissue>
    </source>
</reference>
<dbReference type="Gene3D" id="3.90.550.50">
    <property type="match status" value="1"/>
</dbReference>
<feature type="non-terminal residue" evidence="11">
    <location>
        <position position="1"/>
    </location>
</feature>
<dbReference type="PANTHER" id="PTHR10811">
    <property type="entry name" value="FRINGE-RELATED"/>
    <property type="match status" value="1"/>
</dbReference>
<feature type="domain" description="Fringe-like glycosyltransferase" evidence="10">
    <location>
        <begin position="13"/>
        <end position="69"/>
    </location>
</feature>
<dbReference type="EMBL" id="JASPKZ010004553">
    <property type="protein sequence ID" value="KAJ9590163.1"/>
    <property type="molecule type" value="Genomic_DNA"/>
</dbReference>
<evidence type="ECO:0000259" key="10">
    <source>
        <dbReference type="Pfam" id="PF02434"/>
    </source>
</evidence>
<proteinExistence type="inferred from homology"/>
<keyword evidence="5" id="KW-0812">Transmembrane</keyword>
<reference evidence="11" key="1">
    <citation type="journal article" date="2023" name="IScience">
        <title>Live-bearing cockroach genome reveals convergent evolutionary mechanisms linked to viviparity in insects and beyond.</title>
        <authorList>
            <person name="Fouks B."/>
            <person name="Harrison M.C."/>
            <person name="Mikhailova A.A."/>
            <person name="Marchal E."/>
            <person name="English S."/>
            <person name="Carruthers M."/>
            <person name="Jennings E.C."/>
            <person name="Chiamaka E.L."/>
            <person name="Frigard R.A."/>
            <person name="Pippel M."/>
            <person name="Attardo G.M."/>
            <person name="Benoit J.B."/>
            <person name="Bornberg-Bauer E."/>
            <person name="Tobe S.S."/>
        </authorList>
    </citation>
    <scope>NUCLEOTIDE SEQUENCE</scope>
    <source>
        <strain evidence="11">Stay&amp;Tobe</strain>
    </source>
</reference>
<dbReference type="Proteomes" id="UP001233999">
    <property type="component" value="Unassembled WGS sequence"/>
</dbReference>
<evidence type="ECO:0000256" key="9">
    <source>
        <dbReference type="ARBA" id="ARBA00037847"/>
    </source>
</evidence>
<evidence type="ECO:0000256" key="3">
    <source>
        <dbReference type="ARBA" id="ARBA00022676"/>
    </source>
</evidence>
<dbReference type="GO" id="GO:0016020">
    <property type="term" value="C:membrane"/>
    <property type="evidence" value="ECO:0007669"/>
    <property type="project" value="UniProtKB-SubCell"/>
</dbReference>
<feature type="non-terminal residue" evidence="11">
    <location>
        <position position="93"/>
    </location>
</feature>
<evidence type="ECO:0000256" key="4">
    <source>
        <dbReference type="ARBA" id="ARBA00022679"/>
    </source>
</evidence>
<keyword evidence="8" id="KW-0472">Membrane</keyword>
<organism evidence="11 12">
    <name type="scientific">Diploptera punctata</name>
    <name type="common">Pacific beetle cockroach</name>
    <dbReference type="NCBI Taxonomy" id="6984"/>
    <lineage>
        <taxon>Eukaryota</taxon>
        <taxon>Metazoa</taxon>
        <taxon>Ecdysozoa</taxon>
        <taxon>Arthropoda</taxon>
        <taxon>Hexapoda</taxon>
        <taxon>Insecta</taxon>
        <taxon>Pterygota</taxon>
        <taxon>Neoptera</taxon>
        <taxon>Polyneoptera</taxon>
        <taxon>Dictyoptera</taxon>
        <taxon>Blattodea</taxon>
        <taxon>Blaberoidea</taxon>
        <taxon>Blaberidae</taxon>
        <taxon>Diplopterinae</taxon>
        <taxon>Diploptera</taxon>
    </lineage>
</organism>
<sequence>FSFCLFPKSLLGRRPRWFCHFDDDNYVNVPRLVNLLADYSPQEDWYLGKPSIRAPLEILNRDNTALTFVSVRFVTNTPAQRLNKGTIMGTRFN</sequence>
<keyword evidence="3" id="KW-0328">Glycosyltransferase</keyword>
<name>A0AAD8A0K7_DIPPU</name>
<comment type="subcellular location">
    <subcellularLocation>
        <location evidence="9">Endomembrane system</location>
        <topology evidence="9">Single-pass membrane protein</topology>
    </subcellularLocation>
    <subcellularLocation>
        <location evidence="1">Membrane</location>
        <topology evidence="1">Single-pass type II membrane protein</topology>
    </subcellularLocation>
</comment>
<keyword evidence="7" id="KW-1133">Transmembrane helix</keyword>